<accession>A0A4C1ZS11</accession>
<dbReference type="AlphaFoldDB" id="A0A4C1ZS11"/>
<feature type="compositionally biased region" description="Basic and acidic residues" evidence="1">
    <location>
        <begin position="45"/>
        <end position="57"/>
    </location>
</feature>
<protein>
    <submittedName>
        <fullName evidence="2">Uncharacterized protein</fullName>
    </submittedName>
</protein>
<feature type="compositionally biased region" description="Basic and acidic residues" evidence="1">
    <location>
        <begin position="19"/>
        <end position="30"/>
    </location>
</feature>
<dbReference type="EMBL" id="BGZK01002007">
    <property type="protein sequence ID" value="GBP89543.1"/>
    <property type="molecule type" value="Genomic_DNA"/>
</dbReference>
<reference evidence="2 3" key="1">
    <citation type="journal article" date="2019" name="Commun. Biol.">
        <title>The bagworm genome reveals a unique fibroin gene that provides high tensile strength.</title>
        <authorList>
            <person name="Kono N."/>
            <person name="Nakamura H."/>
            <person name="Ohtoshi R."/>
            <person name="Tomita M."/>
            <person name="Numata K."/>
            <person name="Arakawa K."/>
        </authorList>
    </citation>
    <scope>NUCLEOTIDE SEQUENCE [LARGE SCALE GENOMIC DNA]</scope>
</reference>
<sequence length="229" mass="24703">MLDAHGRPASAEPPRTHRREPAPAPERRALSADGGEPRTAAARKAYPESQERDRPDEDAPLDLTVHARKEITVRSFARHPFAERAELARATAEELLWRQSLAAAAAAAARDSGTESDDSAGRLSPGDDGIGSKAYKKSLMKRYTLDRRRRPGAMAPLRFRLCGVVRSRRAVCPQQNHGSTPEGCRVPFKLNNDLIIISPCERPSAPSGARPDLAQAAASSVEGDRGGTG</sequence>
<feature type="region of interest" description="Disordered" evidence="1">
    <location>
        <begin position="108"/>
        <end position="133"/>
    </location>
</feature>
<name>A0A4C1ZS11_EUMVA</name>
<evidence type="ECO:0000313" key="2">
    <source>
        <dbReference type="EMBL" id="GBP89543.1"/>
    </source>
</evidence>
<evidence type="ECO:0000313" key="3">
    <source>
        <dbReference type="Proteomes" id="UP000299102"/>
    </source>
</evidence>
<feature type="region of interest" description="Disordered" evidence="1">
    <location>
        <begin position="201"/>
        <end position="229"/>
    </location>
</feature>
<comment type="caution">
    <text evidence="2">The sequence shown here is derived from an EMBL/GenBank/DDBJ whole genome shotgun (WGS) entry which is preliminary data.</text>
</comment>
<dbReference type="OrthoDB" id="7380307at2759"/>
<evidence type="ECO:0000256" key="1">
    <source>
        <dbReference type="SAM" id="MobiDB-lite"/>
    </source>
</evidence>
<feature type="region of interest" description="Disordered" evidence="1">
    <location>
        <begin position="1"/>
        <end position="65"/>
    </location>
</feature>
<proteinExistence type="predicted"/>
<gene>
    <name evidence="2" type="ORF">EVAR_55223_1</name>
</gene>
<organism evidence="2 3">
    <name type="scientific">Eumeta variegata</name>
    <name type="common">Bagworm moth</name>
    <name type="synonym">Eumeta japonica</name>
    <dbReference type="NCBI Taxonomy" id="151549"/>
    <lineage>
        <taxon>Eukaryota</taxon>
        <taxon>Metazoa</taxon>
        <taxon>Ecdysozoa</taxon>
        <taxon>Arthropoda</taxon>
        <taxon>Hexapoda</taxon>
        <taxon>Insecta</taxon>
        <taxon>Pterygota</taxon>
        <taxon>Neoptera</taxon>
        <taxon>Endopterygota</taxon>
        <taxon>Lepidoptera</taxon>
        <taxon>Glossata</taxon>
        <taxon>Ditrysia</taxon>
        <taxon>Tineoidea</taxon>
        <taxon>Psychidae</taxon>
        <taxon>Oiketicinae</taxon>
        <taxon>Eumeta</taxon>
    </lineage>
</organism>
<dbReference type="Proteomes" id="UP000299102">
    <property type="component" value="Unassembled WGS sequence"/>
</dbReference>
<keyword evidence="3" id="KW-1185">Reference proteome</keyword>